<dbReference type="InterPro" id="IPR016032">
    <property type="entry name" value="Sig_transdc_resp-reg_C-effctor"/>
</dbReference>
<accession>A0A6N6RL53</accession>
<sequence length="123" mass="14015">METTLLELGIGGWQAVSILLNLFFVLSTAILWHRKWQSSRPPVSFELHLMSKNPHLSERDLQIALLTARGLSNHTIAKELYMASDSVKKSKYRLKKKLDLPDGISLDAYLNHVLVHHPSTQKM</sequence>
<dbReference type="OrthoDB" id="9808843at2"/>
<keyword evidence="1" id="KW-0812">Transmembrane</keyword>
<dbReference type="PROSITE" id="PS00622">
    <property type="entry name" value="HTH_LUXR_1"/>
    <property type="match status" value="1"/>
</dbReference>
<proteinExistence type="predicted"/>
<dbReference type="PRINTS" id="PR00038">
    <property type="entry name" value="HTHLUXR"/>
</dbReference>
<reference evidence="3 4" key="1">
    <citation type="submission" date="2019-09" db="EMBL/GenBank/DDBJ databases">
        <title>Genomes of family Cryomorphaceae.</title>
        <authorList>
            <person name="Bowman J.P."/>
        </authorList>
    </citation>
    <scope>NUCLEOTIDE SEQUENCE [LARGE SCALE GENOMIC DNA]</scope>
    <source>
        <strain evidence="3 4">LMG 25704</strain>
    </source>
</reference>
<dbReference type="InterPro" id="IPR036388">
    <property type="entry name" value="WH-like_DNA-bd_sf"/>
</dbReference>
<evidence type="ECO:0000256" key="1">
    <source>
        <dbReference type="SAM" id="Phobius"/>
    </source>
</evidence>
<evidence type="ECO:0000313" key="4">
    <source>
        <dbReference type="Proteomes" id="UP000468650"/>
    </source>
</evidence>
<gene>
    <name evidence="3" type="ORF">F8C67_05685</name>
</gene>
<name>A0A6N6RL53_9FLAO</name>
<dbReference type="Proteomes" id="UP000468650">
    <property type="component" value="Unassembled WGS sequence"/>
</dbReference>
<comment type="caution">
    <text evidence="3">The sequence shown here is derived from an EMBL/GenBank/DDBJ whole genome shotgun (WGS) entry which is preliminary data.</text>
</comment>
<evidence type="ECO:0000259" key="2">
    <source>
        <dbReference type="PROSITE" id="PS00622"/>
    </source>
</evidence>
<dbReference type="InterPro" id="IPR000792">
    <property type="entry name" value="Tscrpt_reg_LuxR_C"/>
</dbReference>
<dbReference type="AlphaFoldDB" id="A0A6N6RL53"/>
<keyword evidence="4" id="KW-1185">Reference proteome</keyword>
<dbReference type="Pfam" id="PF00196">
    <property type="entry name" value="GerE"/>
    <property type="match status" value="1"/>
</dbReference>
<dbReference type="EMBL" id="WBVO01000003">
    <property type="protein sequence ID" value="KAB2813652.1"/>
    <property type="molecule type" value="Genomic_DNA"/>
</dbReference>
<evidence type="ECO:0000313" key="3">
    <source>
        <dbReference type="EMBL" id="KAB2813652.1"/>
    </source>
</evidence>
<dbReference type="Gene3D" id="1.10.10.10">
    <property type="entry name" value="Winged helix-like DNA-binding domain superfamily/Winged helix DNA-binding domain"/>
    <property type="match status" value="1"/>
</dbReference>
<protein>
    <recommendedName>
        <fullName evidence="2">HTH luxR-type domain-containing protein</fullName>
    </recommendedName>
</protein>
<dbReference type="RefSeq" id="WP_151666854.1">
    <property type="nucleotide sequence ID" value="NZ_WBVO01000003.1"/>
</dbReference>
<dbReference type="SUPFAM" id="SSF46894">
    <property type="entry name" value="C-terminal effector domain of the bipartite response regulators"/>
    <property type="match status" value="1"/>
</dbReference>
<dbReference type="GO" id="GO:0003677">
    <property type="term" value="F:DNA binding"/>
    <property type="evidence" value="ECO:0007669"/>
    <property type="project" value="InterPro"/>
</dbReference>
<dbReference type="GO" id="GO:0006355">
    <property type="term" value="P:regulation of DNA-templated transcription"/>
    <property type="evidence" value="ECO:0007669"/>
    <property type="project" value="InterPro"/>
</dbReference>
<keyword evidence="1" id="KW-1133">Transmembrane helix</keyword>
<dbReference type="SMART" id="SM00421">
    <property type="entry name" value="HTH_LUXR"/>
    <property type="match status" value="1"/>
</dbReference>
<organism evidence="3 4">
    <name type="scientific">Phaeocystidibacter luteus</name>
    <dbReference type="NCBI Taxonomy" id="911197"/>
    <lineage>
        <taxon>Bacteria</taxon>
        <taxon>Pseudomonadati</taxon>
        <taxon>Bacteroidota</taxon>
        <taxon>Flavobacteriia</taxon>
        <taxon>Flavobacteriales</taxon>
        <taxon>Phaeocystidibacteraceae</taxon>
        <taxon>Phaeocystidibacter</taxon>
    </lineage>
</organism>
<keyword evidence="1" id="KW-0472">Membrane</keyword>
<feature type="domain" description="HTH luxR-type" evidence="2">
    <location>
        <begin position="70"/>
        <end position="97"/>
    </location>
</feature>
<feature type="transmembrane region" description="Helical" evidence="1">
    <location>
        <begin position="12"/>
        <end position="32"/>
    </location>
</feature>